<organism evidence="14 15">
    <name type="scientific">Arabis alpina</name>
    <name type="common">Alpine rock-cress</name>
    <dbReference type="NCBI Taxonomy" id="50452"/>
    <lineage>
        <taxon>Eukaryota</taxon>
        <taxon>Viridiplantae</taxon>
        <taxon>Streptophyta</taxon>
        <taxon>Embryophyta</taxon>
        <taxon>Tracheophyta</taxon>
        <taxon>Spermatophyta</taxon>
        <taxon>Magnoliopsida</taxon>
        <taxon>eudicotyledons</taxon>
        <taxon>Gunneridae</taxon>
        <taxon>Pentapetalae</taxon>
        <taxon>rosids</taxon>
        <taxon>malvids</taxon>
        <taxon>Brassicales</taxon>
        <taxon>Brassicaceae</taxon>
        <taxon>Arabideae</taxon>
        <taxon>Arabis</taxon>
    </lineage>
</organism>
<accession>A0A087G8M8</accession>
<dbReference type="InterPro" id="IPR040442">
    <property type="entry name" value="Pyrv_kinase-like_dom_sf"/>
</dbReference>
<proteinExistence type="inferred from homology"/>
<evidence type="ECO:0000313" key="14">
    <source>
        <dbReference type="EMBL" id="KFK26230.1"/>
    </source>
</evidence>
<dbReference type="EC" id="2.7.1.40" evidence="4"/>
<protein>
    <recommendedName>
        <fullName evidence="4">pyruvate kinase</fullName>
        <ecNumber evidence="4">2.7.1.40</ecNumber>
    </recommendedName>
</protein>
<dbReference type="GO" id="GO:0030955">
    <property type="term" value="F:potassium ion binding"/>
    <property type="evidence" value="ECO:0007669"/>
    <property type="project" value="InterPro"/>
</dbReference>
<evidence type="ECO:0000256" key="8">
    <source>
        <dbReference type="ARBA" id="ARBA00022777"/>
    </source>
</evidence>
<dbReference type="InterPro" id="IPR018209">
    <property type="entry name" value="Pyrv_Knase_AS"/>
</dbReference>
<dbReference type="Proteomes" id="UP000029120">
    <property type="component" value="Chromosome 8"/>
</dbReference>
<keyword evidence="7" id="KW-0547">Nucleotide-binding</keyword>
<keyword evidence="15" id="KW-1185">Reference proteome</keyword>
<dbReference type="InterPro" id="IPR011037">
    <property type="entry name" value="Pyrv_Knase-like_insert_dom_sf"/>
</dbReference>
<dbReference type="InterPro" id="IPR015806">
    <property type="entry name" value="Pyrv_Knase_insert_dom_sf"/>
</dbReference>
<dbReference type="Gramene" id="KFK26230">
    <property type="protein sequence ID" value="KFK26230"/>
    <property type="gene ID" value="AALP_AA8G219900"/>
</dbReference>
<comment type="cofactor">
    <cofactor evidence="1">
        <name>K(+)</name>
        <dbReference type="ChEBI" id="CHEBI:29103"/>
    </cofactor>
</comment>
<name>A0A087G8M8_ARAAL</name>
<dbReference type="GO" id="GO:0016301">
    <property type="term" value="F:kinase activity"/>
    <property type="evidence" value="ECO:0007669"/>
    <property type="project" value="UniProtKB-KW"/>
</dbReference>
<dbReference type="Pfam" id="PF00224">
    <property type="entry name" value="PK"/>
    <property type="match status" value="1"/>
</dbReference>
<comment type="similarity">
    <text evidence="3">Belongs to the pyruvate kinase family.</text>
</comment>
<feature type="domain" description="Pyruvate kinase barrel" evidence="13">
    <location>
        <begin position="20"/>
        <end position="166"/>
    </location>
</feature>
<evidence type="ECO:0000256" key="11">
    <source>
        <dbReference type="ARBA" id="ARBA00023152"/>
    </source>
</evidence>
<dbReference type="OrthoDB" id="108365at2759"/>
<dbReference type="Gene3D" id="3.20.20.60">
    <property type="entry name" value="Phosphoenolpyruvate-binding domains"/>
    <property type="match status" value="1"/>
</dbReference>
<reference evidence="15" key="1">
    <citation type="journal article" date="2015" name="Nat. Plants">
        <title>Genome expansion of Arabis alpina linked with retrotransposition and reduced symmetric DNA methylation.</title>
        <authorList>
            <person name="Willing E.M."/>
            <person name="Rawat V."/>
            <person name="Mandakova T."/>
            <person name="Maumus F."/>
            <person name="James G.V."/>
            <person name="Nordstroem K.J."/>
            <person name="Becker C."/>
            <person name="Warthmann N."/>
            <person name="Chica C."/>
            <person name="Szarzynska B."/>
            <person name="Zytnicki M."/>
            <person name="Albani M.C."/>
            <person name="Kiefer C."/>
            <person name="Bergonzi S."/>
            <person name="Castaings L."/>
            <person name="Mateos J.L."/>
            <person name="Berns M.C."/>
            <person name="Bujdoso N."/>
            <person name="Piofczyk T."/>
            <person name="de Lorenzo L."/>
            <person name="Barrero-Sicilia C."/>
            <person name="Mateos I."/>
            <person name="Piednoel M."/>
            <person name="Hagmann J."/>
            <person name="Chen-Min-Tao R."/>
            <person name="Iglesias-Fernandez R."/>
            <person name="Schuster S.C."/>
            <person name="Alonso-Blanco C."/>
            <person name="Roudier F."/>
            <person name="Carbonero P."/>
            <person name="Paz-Ares J."/>
            <person name="Davis S.J."/>
            <person name="Pecinka A."/>
            <person name="Quesneville H."/>
            <person name="Colot V."/>
            <person name="Lysak M.A."/>
            <person name="Weigel D."/>
            <person name="Coupland G."/>
            <person name="Schneeberger K."/>
        </authorList>
    </citation>
    <scope>NUCLEOTIDE SEQUENCE [LARGE SCALE GENOMIC DNA]</scope>
    <source>
        <strain evidence="15">cv. Pajares</strain>
    </source>
</reference>
<dbReference type="InterPro" id="IPR015813">
    <property type="entry name" value="Pyrv/PenolPyrv_kinase-like_dom"/>
</dbReference>
<dbReference type="PROSITE" id="PS00110">
    <property type="entry name" value="PYRUVATE_KINASE"/>
    <property type="match status" value="1"/>
</dbReference>
<dbReference type="Gene3D" id="2.40.33.10">
    <property type="entry name" value="PK beta-barrel domain-like"/>
    <property type="match status" value="1"/>
</dbReference>
<dbReference type="EMBL" id="CM002876">
    <property type="protein sequence ID" value="KFK26230.1"/>
    <property type="molecule type" value="Genomic_DNA"/>
</dbReference>
<dbReference type="GO" id="GO:0004743">
    <property type="term" value="F:pyruvate kinase activity"/>
    <property type="evidence" value="ECO:0007669"/>
    <property type="project" value="UniProtKB-EC"/>
</dbReference>
<evidence type="ECO:0000256" key="5">
    <source>
        <dbReference type="ARBA" id="ARBA00022679"/>
    </source>
</evidence>
<dbReference type="SUPFAM" id="SSF51621">
    <property type="entry name" value="Phosphoenolpyruvate/pyruvate domain"/>
    <property type="match status" value="1"/>
</dbReference>
<keyword evidence="11" id="KW-0324">Glycolysis</keyword>
<evidence type="ECO:0000256" key="1">
    <source>
        <dbReference type="ARBA" id="ARBA00001958"/>
    </source>
</evidence>
<dbReference type="PANTHER" id="PTHR11817">
    <property type="entry name" value="PYRUVATE KINASE"/>
    <property type="match status" value="1"/>
</dbReference>
<evidence type="ECO:0000313" key="15">
    <source>
        <dbReference type="Proteomes" id="UP000029120"/>
    </source>
</evidence>
<gene>
    <name evidence="14" type="ordered locus">AALP_Aa8g219900</name>
</gene>
<evidence type="ECO:0000256" key="2">
    <source>
        <dbReference type="ARBA" id="ARBA00004997"/>
    </source>
</evidence>
<keyword evidence="8" id="KW-0418">Kinase</keyword>
<dbReference type="GO" id="GO:0000287">
    <property type="term" value="F:magnesium ion binding"/>
    <property type="evidence" value="ECO:0007669"/>
    <property type="project" value="InterPro"/>
</dbReference>
<evidence type="ECO:0000256" key="9">
    <source>
        <dbReference type="ARBA" id="ARBA00022840"/>
    </source>
</evidence>
<keyword evidence="10" id="KW-0460">Magnesium</keyword>
<keyword evidence="5" id="KW-0808">Transferase</keyword>
<keyword evidence="6" id="KW-0479">Metal-binding</keyword>
<dbReference type="AlphaFoldDB" id="A0A087G8M8"/>
<dbReference type="InterPro" id="IPR015793">
    <property type="entry name" value="Pyrv_Knase_brl"/>
</dbReference>
<dbReference type="SUPFAM" id="SSF50800">
    <property type="entry name" value="PK beta-barrel domain-like"/>
    <property type="match status" value="1"/>
</dbReference>
<evidence type="ECO:0000256" key="6">
    <source>
        <dbReference type="ARBA" id="ARBA00022723"/>
    </source>
</evidence>
<keyword evidence="12" id="KW-0670">Pyruvate</keyword>
<evidence type="ECO:0000256" key="10">
    <source>
        <dbReference type="ARBA" id="ARBA00022842"/>
    </source>
</evidence>
<dbReference type="UniPathway" id="UPA00109">
    <property type="reaction ID" value="UER00188"/>
</dbReference>
<dbReference type="eggNOG" id="KOG2323">
    <property type="taxonomic scope" value="Eukaryota"/>
</dbReference>
<evidence type="ECO:0000256" key="4">
    <source>
        <dbReference type="ARBA" id="ARBA00012142"/>
    </source>
</evidence>
<keyword evidence="9" id="KW-0067">ATP-binding</keyword>
<dbReference type="GO" id="GO:0005524">
    <property type="term" value="F:ATP binding"/>
    <property type="evidence" value="ECO:0007669"/>
    <property type="project" value="UniProtKB-KW"/>
</dbReference>
<evidence type="ECO:0000256" key="7">
    <source>
        <dbReference type="ARBA" id="ARBA00022741"/>
    </source>
</evidence>
<comment type="pathway">
    <text evidence="2">Carbohydrate degradation; glycolysis; pyruvate from D-glyceraldehyde 3-phosphate: step 5/5.</text>
</comment>
<evidence type="ECO:0000259" key="13">
    <source>
        <dbReference type="Pfam" id="PF00224"/>
    </source>
</evidence>
<sequence>MVTNIDWMNESSLLHIRERNHSQEITVSVDYTIKGDSNFISVSYKKLAEHLKPGGLILWSDGTISLTVLSCDQSLGLVRCRCENSALLGEREKVCLPCIETGLPALTEQDKEDILQWGLPNTINIIALSSVRKGSDLDEARELLGVHGKSIMLMSKVENEQGVANVPRWIITAQKRMIEKANALGKPVVTTIQVVLDSTSCRSTSAEATGVDPESVMQTM</sequence>
<dbReference type="InterPro" id="IPR001697">
    <property type="entry name" value="Pyr_Knase"/>
</dbReference>
<evidence type="ECO:0000256" key="3">
    <source>
        <dbReference type="ARBA" id="ARBA00008663"/>
    </source>
</evidence>
<evidence type="ECO:0000256" key="12">
    <source>
        <dbReference type="ARBA" id="ARBA00023317"/>
    </source>
</evidence>